<proteinExistence type="predicted"/>
<dbReference type="AlphaFoldDB" id="A0A645A3Q0"/>
<comment type="caution">
    <text evidence="1">The sequence shown here is derived from an EMBL/GenBank/DDBJ whole genome shotgun (WGS) entry which is preliminary data.</text>
</comment>
<sequence>MTQAFEQLAFRCLGEQRRIRIAFCDVGTIGMVLNEERFAHLVVGEALDWFVLLQKLFRVIRRAVLFVVQQKFPCGRLFHFHASILQLKDVFRFRRRKRDQSAVSSPSR</sequence>
<organism evidence="1">
    <name type="scientific">bioreactor metagenome</name>
    <dbReference type="NCBI Taxonomy" id="1076179"/>
    <lineage>
        <taxon>unclassified sequences</taxon>
        <taxon>metagenomes</taxon>
        <taxon>ecological metagenomes</taxon>
    </lineage>
</organism>
<dbReference type="EMBL" id="VSSQ01011642">
    <property type="protein sequence ID" value="MPM47338.1"/>
    <property type="molecule type" value="Genomic_DNA"/>
</dbReference>
<accession>A0A645A3Q0</accession>
<reference evidence="1" key="1">
    <citation type="submission" date="2019-08" db="EMBL/GenBank/DDBJ databases">
        <authorList>
            <person name="Kucharzyk K."/>
            <person name="Murdoch R.W."/>
            <person name="Higgins S."/>
            <person name="Loffler F."/>
        </authorList>
    </citation>
    <scope>NUCLEOTIDE SEQUENCE</scope>
</reference>
<evidence type="ECO:0000313" key="1">
    <source>
        <dbReference type="EMBL" id="MPM47338.1"/>
    </source>
</evidence>
<gene>
    <name evidence="1" type="ORF">SDC9_94047</name>
</gene>
<name>A0A645A3Q0_9ZZZZ</name>
<protein>
    <submittedName>
        <fullName evidence="1">Uncharacterized protein</fullName>
    </submittedName>
</protein>